<evidence type="ECO:0000259" key="14">
    <source>
        <dbReference type="PROSITE" id="PS50868"/>
    </source>
</evidence>
<feature type="domain" description="SET" evidence="12">
    <location>
        <begin position="771"/>
        <end position="889"/>
    </location>
</feature>
<dbReference type="InterPro" id="IPR001214">
    <property type="entry name" value="SET_dom"/>
</dbReference>
<organism evidence="16 17">
    <name type="scientific">Acorus gramineus</name>
    <name type="common">Dwarf sweet flag</name>
    <dbReference type="NCBI Taxonomy" id="55184"/>
    <lineage>
        <taxon>Eukaryota</taxon>
        <taxon>Viridiplantae</taxon>
        <taxon>Streptophyta</taxon>
        <taxon>Embryophyta</taxon>
        <taxon>Tracheophyta</taxon>
        <taxon>Spermatophyta</taxon>
        <taxon>Magnoliopsida</taxon>
        <taxon>Liliopsida</taxon>
        <taxon>Acoraceae</taxon>
        <taxon>Acorus</taxon>
    </lineage>
</organism>
<evidence type="ECO:0000256" key="9">
    <source>
        <dbReference type="PROSITE-ProRule" id="PRU00146"/>
    </source>
</evidence>
<dbReference type="GO" id="GO:0008168">
    <property type="term" value="F:methyltransferase activity"/>
    <property type="evidence" value="ECO:0007669"/>
    <property type="project" value="UniProtKB-KW"/>
</dbReference>
<evidence type="ECO:0000256" key="4">
    <source>
        <dbReference type="ARBA" id="ARBA00022723"/>
    </source>
</evidence>
<dbReference type="SUPFAM" id="SSF82199">
    <property type="entry name" value="SET domain"/>
    <property type="match status" value="1"/>
</dbReference>
<dbReference type="Proteomes" id="UP001179952">
    <property type="component" value="Unassembled WGS sequence"/>
</dbReference>
<sequence>MPLSLQTYIHGEVEEEEEVDGMAPKRYIPIDSLYCSTSPCVSASGSSMSKKIKARKMVVGGGSQEGEDEERPQEALPEKNRQPSIIHVYRRRRFHKNSAPQNSNELDIGSGLDSSRAAKPIKKRKISNLLGLGDILDIVLPIDETRLRSRREYNKSSGRPCKKQRMLPMGHGTSVSGKAKKWVKLSLEGVDPHKFVGLFCKVYWPIDRDWYNGTISKYNPETKEHHVKYEDGDEESLSLLNEKIEFHISNEEMQRWSLCEKKGLDENEMLALALYLDGGDVVHGDIVWAKLTGHAMWPALVMNESHVAEYGGLKPMKGTILVQFFGTHDFARIKKNQIVGFPEGLFSSFHLKCKQARFNDSLEEAEMYLKYGKFPERMLQMQRTTGLDYHDYIIRDEEEKALSSNNYFAEGSMLGMIEGTKIFPVEIKNLHDLPNSRLCLKYYENLRDLPSGYRAVSVGWKELDRCNVCYMDEEYEDNLFLQCDKCRMMVHAKCYGESEPLDGILWFCNLCRPGAPESPPPCCLCPIIGGAIKPTTDGRWAHLTCAIWIPETCLLDIKKMEPIDGLSRIHKDRWRLLCSICGVSYGACIQCSHRTCRVAYHPLCARAAGLSIELEDEDGIHLMSVDEDDADDQCIRLLSFCKKHKQPSNECSAVGYQIAQDVHNHSSYNHPINPSGCARSEPYNFFGRRGLREPQVLVAASIKRLFVENRPCVVSGYCQNGFLDKGPPFVDRGNANLPCIFPKLKAPRNEIHDSIVSMADKYKVMRQTFRKRLVFGKSAIHGFGVFAKCAHKAGDMVIEYTGELVRASIADIREHRIYNSLVGAGTYMFRIDDERVIDATRAGSIAHLINHSCKPNCYSRTISINGADHIIIYAKRDIKMWEELTYDYRFFSLEERLACYCGFPRCRGVVNDIEAEEQMGKIRMPHCNLIDWRGE</sequence>
<dbReference type="SUPFAM" id="SSF63748">
    <property type="entry name" value="Tudor/PWWP/MBT"/>
    <property type="match status" value="2"/>
</dbReference>
<comment type="caution">
    <text evidence="16">The sequence shown here is derived from an EMBL/GenBank/DDBJ whole genome shotgun (WGS) entry which is preliminary data.</text>
</comment>
<dbReference type="InterPro" id="IPR000313">
    <property type="entry name" value="PWWP_dom"/>
</dbReference>
<dbReference type="InterPro" id="IPR019787">
    <property type="entry name" value="Znf_PHD-finger"/>
</dbReference>
<dbReference type="Gene3D" id="2.30.30.140">
    <property type="match status" value="2"/>
</dbReference>
<proteinExistence type="predicted"/>
<dbReference type="Pfam" id="PF21743">
    <property type="entry name" value="PTM_DIR17_Tudor"/>
    <property type="match status" value="1"/>
</dbReference>
<dbReference type="InterPro" id="IPR011011">
    <property type="entry name" value="Znf_FYVE_PHD"/>
</dbReference>
<dbReference type="InterPro" id="IPR041956">
    <property type="entry name" value="ATX1/2_ePHD"/>
</dbReference>
<dbReference type="InterPro" id="IPR002999">
    <property type="entry name" value="Tudor"/>
</dbReference>
<dbReference type="FunFam" id="3.30.40.10:FF:000293">
    <property type="entry name" value="Histone-lysine N-methyltransferase"/>
    <property type="match status" value="1"/>
</dbReference>
<dbReference type="InterPro" id="IPR042010">
    <property type="entry name" value="ATX1/2_PHD"/>
</dbReference>
<reference evidence="16" key="1">
    <citation type="journal article" date="2023" name="Nat. Commun.">
        <title>Diploid and tetraploid genomes of Acorus and the evolution of monocots.</title>
        <authorList>
            <person name="Ma L."/>
            <person name="Liu K.W."/>
            <person name="Li Z."/>
            <person name="Hsiao Y.Y."/>
            <person name="Qi Y."/>
            <person name="Fu T."/>
            <person name="Tang G.D."/>
            <person name="Zhang D."/>
            <person name="Sun W.H."/>
            <person name="Liu D.K."/>
            <person name="Li Y."/>
            <person name="Chen G.Z."/>
            <person name="Liu X.D."/>
            <person name="Liao X.Y."/>
            <person name="Jiang Y.T."/>
            <person name="Yu X."/>
            <person name="Hao Y."/>
            <person name="Huang J."/>
            <person name="Zhao X.W."/>
            <person name="Ke S."/>
            <person name="Chen Y.Y."/>
            <person name="Wu W.L."/>
            <person name="Hsu J.L."/>
            <person name="Lin Y.F."/>
            <person name="Huang M.D."/>
            <person name="Li C.Y."/>
            <person name="Huang L."/>
            <person name="Wang Z.W."/>
            <person name="Zhao X."/>
            <person name="Zhong W.Y."/>
            <person name="Peng D.H."/>
            <person name="Ahmad S."/>
            <person name="Lan S."/>
            <person name="Zhang J.S."/>
            <person name="Tsai W.C."/>
            <person name="Van de Peer Y."/>
            <person name="Liu Z.J."/>
        </authorList>
    </citation>
    <scope>NUCLEOTIDE SEQUENCE</scope>
    <source>
        <strain evidence="16">SCP</strain>
    </source>
</reference>
<dbReference type="PROSITE" id="PS50868">
    <property type="entry name" value="POST_SET"/>
    <property type="match status" value="1"/>
</dbReference>
<dbReference type="SMART" id="SM00317">
    <property type="entry name" value="SET"/>
    <property type="match status" value="1"/>
</dbReference>
<evidence type="ECO:0000256" key="5">
    <source>
        <dbReference type="ARBA" id="ARBA00022771"/>
    </source>
</evidence>
<dbReference type="CDD" id="cd10518">
    <property type="entry name" value="SET_SETD1-like"/>
    <property type="match status" value="1"/>
</dbReference>
<dbReference type="InterPro" id="IPR047365">
    <property type="entry name" value="Tudor_AtPTM-like"/>
</dbReference>
<reference evidence="16" key="2">
    <citation type="submission" date="2023-06" db="EMBL/GenBank/DDBJ databases">
        <authorList>
            <person name="Ma L."/>
            <person name="Liu K.-W."/>
            <person name="Li Z."/>
            <person name="Hsiao Y.-Y."/>
            <person name="Qi Y."/>
            <person name="Fu T."/>
            <person name="Tang G."/>
            <person name="Zhang D."/>
            <person name="Sun W.-H."/>
            <person name="Liu D.-K."/>
            <person name="Li Y."/>
            <person name="Chen G.-Z."/>
            <person name="Liu X.-D."/>
            <person name="Liao X.-Y."/>
            <person name="Jiang Y.-T."/>
            <person name="Yu X."/>
            <person name="Hao Y."/>
            <person name="Huang J."/>
            <person name="Zhao X.-W."/>
            <person name="Ke S."/>
            <person name="Chen Y.-Y."/>
            <person name="Wu W.-L."/>
            <person name="Hsu J.-L."/>
            <person name="Lin Y.-F."/>
            <person name="Huang M.-D."/>
            <person name="Li C.-Y."/>
            <person name="Huang L."/>
            <person name="Wang Z.-W."/>
            <person name="Zhao X."/>
            <person name="Zhong W.-Y."/>
            <person name="Peng D.-H."/>
            <person name="Ahmad S."/>
            <person name="Lan S."/>
            <person name="Zhang J.-S."/>
            <person name="Tsai W.-C."/>
            <person name="Van De Peer Y."/>
            <person name="Liu Z.-J."/>
        </authorList>
    </citation>
    <scope>NUCLEOTIDE SEQUENCE</scope>
    <source>
        <strain evidence="16">SCP</strain>
        <tissue evidence="16">Leaves</tissue>
    </source>
</reference>
<dbReference type="PANTHER" id="PTHR13793">
    <property type="entry name" value="PHD FINGER PROTEINS"/>
    <property type="match status" value="1"/>
</dbReference>
<keyword evidence="4" id="KW-0479">Metal-binding</keyword>
<dbReference type="SMART" id="SM00249">
    <property type="entry name" value="PHD"/>
    <property type="match status" value="2"/>
</dbReference>
<dbReference type="CDD" id="cd20404">
    <property type="entry name" value="Tudor_Agenet_AtEML-like"/>
    <property type="match status" value="1"/>
</dbReference>
<feature type="domain" description="PHD-type" evidence="11">
    <location>
        <begin position="463"/>
        <end position="514"/>
    </location>
</feature>
<dbReference type="InterPro" id="IPR013083">
    <property type="entry name" value="Znf_RING/FYVE/PHD"/>
</dbReference>
<dbReference type="Pfam" id="PF00855">
    <property type="entry name" value="PWWP"/>
    <property type="match status" value="1"/>
</dbReference>
<keyword evidence="5 9" id="KW-0863">Zinc-finger</keyword>
<dbReference type="EMBL" id="JAUJYN010000019">
    <property type="protein sequence ID" value="KAK1258351.1"/>
    <property type="molecule type" value="Genomic_DNA"/>
</dbReference>
<dbReference type="InterPro" id="IPR050701">
    <property type="entry name" value="Histone_Mod_Regulator"/>
</dbReference>
<dbReference type="Gene3D" id="3.30.40.10">
    <property type="entry name" value="Zinc/RING finger domain, C3HC4 (zinc finger)"/>
    <property type="match status" value="2"/>
</dbReference>
<dbReference type="Gene3D" id="2.170.270.10">
    <property type="entry name" value="SET domain"/>
    <property type="match status" value="1"/>
</dbReference>
<keyword evidence="7" id="KW-0156">Chromatin regulator</keyword>
<keyword evidence="6" id="KW-0862">Zinc</keyword>
<evidence type="ECO:0000313" key="16">
    <source>
        <dbReference type="EMBL" id="KAK1258351.1"/>
    </source>
</evidence>
<dbReference type="CDD" id="cd15662">
    <property type="entry name" value="ePHD_ATX1_2_like"/>
    <property type="match status" value="1"/>
</dbReference>
<dbReference type="Pfam" id="PF13832">
    <property type="entry name" value="zf-HC5HC2H_2"/>
    <property type="match status" value="1"/>
</dbReference>
<dbReference type="GO" id="GO:0006357">
    <property type="term" value="P:regulation of transcription by RNA polymerase II"/>
    <property type="evidence" value="ECO:0007669"/>
    <property type="project" value="TreeGrafter"/>
</dbReference>
<keyword evidence="3" id="KW-0949">S-adenosyl-L-methionine</keyword>
<dbReference type="GO" id="GO:0000785">
    <property type="term" value="C:chromatin"/>
    <property type="evidence" value="ECO:0007669"/>
    <property type="project" value="TreeGrafter"/>
</dbReference>
<dbReference type="PROSITE" id="PS51805">
    <property type="entry name" value="EPHD"/>
    <property type="match status" value="1"/>
</dbReference>
<dbReference type="AlphaFoldDB" id="A0AAV9A2G8"/>
<dbReference type="PROSITE" id="PS50280">
    <property type="entry name" value="SET"/>
    <property type="match status" value="1"/>
</dbReference>
<dbReference type="SMART" id="SM00333">
    <property type="entry name" value="TUDOR"/>
    <property type="match status" value="1"/>
</dbReference>
<evidence type="ECO:0000256" key="1">
    <source>
        <dbReference type="ARBA" id="ARBA00022603"/>
    </source>
</evidence>
<evidence type="ECO:0000256" key="7">
    <source>
        <dbReference type="ARBA" id="ARBA00022853"/>
    </source>
</evidence>
<keyword evidence="2" id="KW-0808">Transferase</keyword>
<accession>A0AAV9A2G8</accession>
<keyword evidence="1" id="KW-0489">Methyltransferase</keyword>
<evidence type="ECO:0000256" key="6">
    <source>
        <dbReference type="ARBA" id="ARBA00022833"/>
    </source>
</evidence>
<dbReference type="GO" id="GO:0008270">
    <property type="term" value="F:zinc ion binding"/>
    <property type="evidence" value="ECO:0007669"/>
    <property type="project" value="UniProtKB-KW"/>
</dbReference>
<evidence type="ECO:0000259" key="15">
    <source>
        <dbReference type="PROSITE" id="PS51805"/>
    </source>
</evidence>
<dbReference type="SUPFAM" id="SSF57903">
    <property type="entry name" value="FYVE/PHD zinc finger"/>
    <property type="match status" value="2"/>
</dbReference>
<dbReference type="CDD" id="cd20142">
    <property type="entry name" value="PWWP_AtATX1-like"/>
    <property type="match status" value="1"/>
</dbReference>
<keyword evidence="8" id="KW-0539">Nucleus</keyword>
<dbReference type="InterPro" id="IPR019786">
    <property type="entry name" value="Zinc_finger_PHD-type_CS"/>
</dbReference>
<dbReference type="PROSITE" id="PS50016">
    <property type="entry name" value="ZF_PHD_2"/>
    <property type="match status" value="1"/>
</dbReference>
<feature type="domain" description="PWWP" evidence="13">
    <location>
        <begin position="283"/>
        <end position="344"/>
    </location>
</feature>
<feature type="region of interest" description="Disordered" evidence="10">
    <location>
        <begin position="54"/>
        <end position="113"/>
    </location>
</feature>
<dbReference type="InterPro" id="IPR034732">
    <property type="entry name" value="EPHD"/>
</dbReference>
<evidence type="ECO:0000259" key="13">
    <source>
        <dbReference type="PROSITE" id="PS50812"/>
    </source>
</evidence>
<gene>
    <name evidence="16" type="ORF">QJS04_geneDACA009279</name>
</gene>
<dbReference type="Pfam" id="PF13831">
    <property type="entry name" value="PHD_2"/>
    <property type="match status" value="1"/>
</dbReference>
<dbReference type="PANTHER" id="PTHR13793:SF140">
    <property type="entry name" value="HISTONE-LYSINE N-METHYLTRANSFERASE ATX2"/>
    <property type="match status" value="1"/>
</dbReference>
<dbReference type="PROSITE" id="PS01359">
    <property type="entry name" value="ZF_PHD_1"/>
    <property type="match status" value="1"/>
</dbReference>
<dbReference type="CDD" id="cd15494">
    <property type="entry name" value="PHD_ATX1_2_like"/>
    <property type="match status" value="1"/>
</dbReference>
<dbReference type="SMART" id="SM00293">
    <property type="entry name" value="PWWP"/>
    <property type="match status" value="1"/>
</dbReference>
<evidence type="ECO:0000256" key="2">
    <source>
        <dbReference type="ARBA" id="ARBA00022679"/>
    </source>
</evidence>
<feature type="compositionally biased region" description="Basic and acidic residues" evidence="10">
    <location>
        <begin position="72"/>
        <end position="81"/>
    </location>
</feature>
<dbReference type="InterPro" id="IPR001965">
    <property type="entry name" value="Znf_PHD"/>
</dbReference>
<keyword evidence="17" id="KW-1185">Reference proteome</keyword>
<feature type="domain" description="Post-SET" evidence="14">
    <location>
        <begin position="895"/>
        <end position="911"/>
    </location>
</feature>
<evidence type="ECO:0000256" key="3">
    <source>
        <dbReference type="ARBA" id="ARBA00022691"/>
    </source>
</evidence>
<dbReference type="PROSITE" id="PS50812">
    <property type="entry name" value="PWWP"/>
    <property type="match status" value="1"/>
</dbReference>
<evidence type="ECO:0000313" key="17">
    <source>
        <dbReference type="Proteomes" id="UP001179952"/>
    </source>
</evidence>
<dbReference type="InterPro" id="IPR046341">
    <property type="entry name" value="SET_dom_sf"/>
</dbReference>
<protein>
    <submittedName>
        <fullName evidence="16">Histone-lysine N-methyltransferase ATX1</fullName>
    </submittedName>
</protein>
<dbReference type="GO" id="GO:0032259">
    <property type="term" value="P:methylation"/>
    <property type="evidence" value="ECO:0007669"/>
    <property type="project" value="UniProtKB-KW"/>
</dbReference>
<evidence type="ECO:0000256" key="10">
    <source>
        <dbReference type="SAM" id="MobiDB-lite"/>
    </source>
</evidence>
<feature type="region of interest" description="Disordered" evidence="10">
    <location>
        <begin position="151"/>
        <end position="173"/>
    </location>
</feature>
<dbReference type="Pfam" id="PF00856">
    <property type="entry name" value="SET"/>
    <property type="match status" value="1"/>
</dbReference>
<evidence type="ECO:0000256" key="8">
    <source>
        <dbReference type="ARBA" id="ARBA00023242"/>
    </source>
</evidence>
<feature type="domain" description="PHD-type" evidence="15">
    <location>
        <begin position="519"/>
        <end position="645"/>
    </location>
</feature>
<name>A0AAV9A2G8_ACOGR</name>
<evidence type="ECO:0000259" key="11">
    <source>
        <dbReference type="PROSITE" id="PS50016"/>
    </source>
</evidence>
<evidence type="ECO:0000259" key="12">
    <source>
        <dbReference type="PROSITE" id="PS50280"/>
    </source>
</evidence>
<dbReference type="InterPro" id="IPR003616">
    <property type="entry name" value="Post-SET_dom"/>
</dbReference>
<dbReference type="GO" id="GO:0140993">
    <property type="term" value="F:histone modifying activity"/>
    <property type="evidence" value="ECO:0007669"/>
    <property type="project" value="UniProtKB-ARBA"/>
</dbReference>